<dbReference type="CDD" id="cd07765">
    <property type="entry name" value="KRAB_A-box"/>
    <property type="match status" value="1"/>
</dbReference>
<evidence type="ECO:0000256" key="5">
    <source>
        <dbReference type="PROSITE-ProRule" id="PRU00042"/>
    </source>
</evidence>
<keyword evidence="4" id="KW-0862">Zinc</keyword>
<dbReference type="SMART" id="SM00349">
    <property type="entry name" value="KRAB"/>
    <property type="match status" value="1"/>
</dbReference>
<gene>
    <name evidence="8" type="ORF">APTSU1_001612700</name>
</gene>
<dbReference type="Gene3D" id="6.10.140.140">
    <property type="match status" value="1"/>
</dbReference>
<sequence length="201" mass="23998">MESMTFEEVAVKFSMEEWELLSPSQKKLYKDVMQETFRNLAAIENGTGRPEHLKRLLFPEKSQVSQMLKSLCEYKEDSQCVKNFSWILDPIMYKDDPHKFRPRERDMCRNALNGHSPLYVPIRVQNGHKPYEYQKCAKQLFECKDCRNNLSFPQCFLRHMKNQTEEKPYERKQCSKTFSDNSFQIHERTQCFRETGCVQTV</sequence>
<evidence type="ECO:0000256" key="3">
    <source>
        <dbReference type="ARBA" id="ARBA00022771"/>
    </source>
</evidence>
<dbReference type="InterPro" id="IPR050169">
    <property type="entry name" value="Krueppel_C2H2_ZnF"/>
</dbReference>
<dbReference type="InterPro" id="IPR036236">
    <property type="entry name" value="Znf_C2H2_sf"/>
</dbReference>
<dbReference type="InterPro" id="IPR001909">
    <property type="entry name" value="KRAB"/>
</dbReference>
<proteinExistence type="predicted"/>
<evidence type="ECO:0000259" key="7">
    <source>
        <dbReference type="PROSITE" id="PS50805"/>
    </source>
</evidence>
<dbReference type="EMBL" id="BAAFST010000017">
    <property type="protein sequence ID" value="GAB1300889.1"/>
    <property type="molecule type" value="Genomic_DNA"/>
</dbReference>
<evidence type="ECO:0000256" key="2">
    <source>
        <dbReference type="ARBA" id="ARBA00022737"/>
    </source>
</evidence>
<dbReference type="InterPro" id="IPR013087">
    <property type="entry name" value="Znf_C2H2_type"/>
</dbReference>
<keyword evidence="3 5" id="KW-0863">Zinc-finger</keyword>
<dbReference type="Gene3D" id="3.30.160.60">
    <property type="entry name" value="Classic Zinc Finger"/>
    <property type="match status" value="1"/>
</dbReference>
<keyword evidence="9" id="KW-1185">Reference proteome</keyword>
<dbReference type="InterPro" id="IPR036051">
    <property type="entry name" value="KRAB_dom_sf"/>
</dbReference>
<feature type="domain" description="C2H2-type" evidence="6">
    <location>
        <begin position="141"/>
        <end position="168"/>
    </location>
</feature>
<feature type="domain" description="KRAB" evidence="7">
    <location>
        <begin position="4"/>
        <end position="75"/>
    </location>
</feature>
<dbReference type="PANTHER" id="PTHR23232">
    <property type="entry name" value="KRAB DOMAIN C2H2 ZINC FINGER"/>
    <property type="match status" value="1"/>
</dbReference>
<keyword evidence="1" id="KW-0479">Metal-binding</keyword>
<evidence type="ECO:0000313" key="9">
    <source>
        <dbReference type="Proteomes" id="UP001623349"/>
    </source>
</evidence>
<reference evidence="8 9" key="1">
    <citation type="submission" date="2024-08" db="EMBL/GenBank/DDBJ databases">
        <title>The draft genome of Apodemus speciosus.</title>
        <authorList>
            <person name="Nabeshima K."/>
            <person name="Suzuki S."/>
            <person name="Onuma M."/>
        </authorList>
    </citation>
    <scope>NUCLEOTIDE SEQUENCE [LARGE SCALE GENOMIC DNA]</scope>
    <source>
        <strain evidence="8">IB14-021</strain>
    </source>
</reference>
<organism evidence="8 9">
    <name type="scientific">Apodemus speciosus</name>
    <name type="common">Large Japanese field mouse</name>
    <dbReference type="NCBI Taxonomy" id="105296"/>
    <lineage>
        <taxon>Eukaryota</taxon>
        <taxon>Metazoa</taxon>
        <taxon>Chordata</taxon>
        <taxon>Craniata</taxon>
        <taxon>Vertebrata</taxon>
        <taxon>Euteleostomi</taxon>
        <taxon>Mammalia</taxon>
        <taxon>Eutheria</taxon>
        <taxon>Euarchontoglires</taxon>
        <taxon>Glires</taxon>
        <taxon>Rodentia</taxon>
        <taxon>Myomorpha</taxon>
        <taxon>Muroidea</taxon>
        <taxon>Muridae</taxon>
        <taxon>Murinae</taxon>
        <taxon>Apodemus</taxon>
    </lineage>
</organism>
<comment type="caution">
    <text evidence="8">The sequence shown here is derived from an EMBL/GenBank/DDBJ whole genome shotgun (WGS) entry which is preliminary data.</text>
</comment>
<dbReference type="PANTHER" id="PTHR23232:SF158">
    <property type="entry name" value="KRAB DOMAIN-CONTAINING PROTEIN 5"/>
    <property type="match status" value="1"/>
</dbReference>
<evidence type="ECO:0000256" key="1">
    <source>
        <dbReference type="ARBA" id="ARBA00022723"/>
    </source>
</evidence>
<name>A0ABQ0FNS7_APOSI</name>
<evidence type="ECO:0000313" key="8">
    <source>
        <dbReference type="EMBL" id="GAB1300889.1"/>
    </source>
</evidence>
<dbReference type="PROSITE" id="PS50157">
    <property type="entry name" value="ZINC_FINGER_C2H2_2"/>
    <property type="match status" value="1"/>
</dbReference>
<dbReference type="PROSITE" id="PS50805">
    <property type="entry name" value="KRAB"/>
    <property type="match status" value="1"/>
</dbReference>
<evidence type="ECO:0000259" key="6">
    <source>
        <dbReference type="PROSITE" id="PS50157"/>
    </source>
</evidence>
<evidence type="ECO:0000256" key="4">
    <source>
        <dbReference type="ARBA" id="ARBA00022833"/>
    </source>
</evidence>
<dbReference type="SUPFAM" id="SSF109640">
    <property type="entry name" value="KRAB domain (Kruppel-associated box)"/>
    <property type="match status" value="1"/>
</dbReference>
<protein>
    <submittedName>
        <fullName evidence="8">Zinc finger protein 563</fullName>
    </submittedName>
</protein>
<keyword evidence="2" id="KW-0677">Repeat</keyword>
<dbReference type="SUPFAM" id="SSF57667">
    <property type="entry name" value="beta-beta-alpha zinc fingers"/>
    <property type="match status" value="1"/>
</dbReference>
<accession>A0ABQ0FNS7</accession>
<dbReference type="Pfam" id="PF01352">
    <property type="entry name" value="KRAB"/>
    <property type="match status" value="1"/>
</dbReference>
<dbReference type="Proteomes" id="UP001623349">
    <property type="component" value="Unassembled WGS sequence"/>
</dbReference>